<dbReference type="GO" id="GO:0005524">
    <property type="term" value="F:ATP binding"/>
    <property type="evidence" value="ECO:0007669"/>
    <property type="project" value="InterPro"/>
</dbReference>
<organism evidence="2">
    <name type="scientific">marine sediment metagenome</name>
    <dbReference type="NCBI Taxonomy" id="412755"/>
    <lineage>
        <taxon>unclassified sequences</taxon>
        <taxon>metagenomes</taxon>
        <taxon>ecological metagenomes</taxon>
    </lineage>
</organism>
<protein>
    <recommendedName>
        <fullName evidence="1">Pyruvate phosphate dikinase AMP/ATP-binding domain-containing protein</fullName>
    </recommendedName>
</protein>
<comment type="caution">
    <text evidence="2">The sequence shown here is derived from an EMBL/GenBank/DDBJ whole genome shotgun (WGS) entry which is preliminary data.</text>
</comment>
<accession>X0YAK3</accession>
<gene>
    <name evidence="2" type="ORF">S01H1_77814</name>
</gene>
<name>X0YAK3_9ZZZZ</name>
<dbReference type="AlphaFoldDB" id="X0YAK3"/>
<feature type="non-terminal residue" evidence="2">
    <location>
        <position position="1"/>
    </location>
</feature>
<dbReference type="SUPFAM" id="SSF56059">
    <property type="entry name" value="Glutathione synthetase ATP-binding domain-like"/>
    <property type="match status" value="1"/>
</dbReference>
<dbReference type="Gene3D" id="3.30.470.20">
    <property type="entry name" value="ATP-grasp fold, B domain"/>
    <property type="match status" value="1"/>
</dbReference>
<evidence type="ECO:0000313" key="2">
    <source>
        <dbReference type="EMBL" id="GAG52865.1"/>
    </source>
</evidence>
<dbReference type="GO" id="GO:0016301">
    <property type="term" value="F:kinase activity"/>
    <property type="evidence" value="ECO:0007669"/>
    <property type="project" value="InterPro"/>
</dbReference>
<sequence length="232" mass="26503">TDYPVLVALEQPTLRAVQQPDEIYRYSQHDVDVVDLRESQFESLPLAEFMRRVGRKIPNMNRIFSIYRDRQILPMVGVMAQLEPEELVVTFDGLLRSGFPHELKSMLDLLEEGLGEPVDVEFAHDGENFFMLQCRALSRGSSAQRVEVPIDVPEESKVFSAHRYVQMGQEKDLEYVVLIDPRDYESLETREEMLRVARAVGAVNNALPKKKFLLMGPGRWGSRGDIKLGVPV</sequence>
<feature type="non-terminal residue" evidence="2">
    <location>
        <position position="232"/>
    </location>
</feature>
<dbReference type="EMBL" id="BARS01052330">
    <property type="protein sequence ID" value="GAG52865.1"/>
    <property type="molecule type" value="Genomic_DNA"/>
</dbReference>
<proteinExistence type="predicted"/>
<dbReference type="InterPro" id="IPR002192">
    <property type="entry name" value="PPDK_AMP/ATP-bd"/>
</dbReference>
<dbReference type="Pfam" id="PF01326">
    <property type="entry name" value="PPDK_N"/>
    <property type="match status" value="1"/>
</dbReference>
<feature type="domain" description="Pyruvate phosphate dikinase AMP/ATP-binding" evidence="1">
    <location>
        <begin position="2"/>
        <end position="149"/>
    </location>
</feature>
<evidence type="ECO:0000259" key="1">
    <source>
        <dbReference type="Pfam" id="PF01326"/>
    </source>
</evidence>
<reference evidence="2" key="1">
    <citation type="journal article" date="2014" name="Front. Microbiol.">
        <title>High frequency of phylogenetically diverse reductive dehalogenase-homologous genes in deep subseafloor sedimentary metagenomes.</title>
        <authorList>
            <person name="Kawai M."/>
            <person name="Futagami T."/>
            <person name="Toyoda A."/>
            <person name="Takaki Y."/>
            <person name="Nishi S."/>
            <person name="Hori S."/>
            <person name="Arai W."/>
            <person name="Tsubouchi T."/>
            <person name="Morono Y."/>
            <person name="Uchiyama I."/>
            <person name="Ito T."/>
            <person name="Fujiyama A."/>
            <person name="Inagaki F."/>
            <person name="Takami H."/>
        </authorList>
    </citation>
    <scope>NUCLEOTIDE SEQUENCE</scope>
    <source>
        <strain evidence="2">Expedition CK06-06</strain>
    </source>
</reference>